<organism evidence="9 10">
    <name type="scientific">Yoonia tamlensis</name>
    <dbReference type="NCBI Taxonomy" id="390270"/>
    <lineage>
        <taxon>Bacteria</taxon>
        <taxon>Pseudomonadati</taxon>
        <taxon>Pseudomonadota</taxon>
        <taxon>Alphaproteobacteria</taxon>
        <taxon>Rhodobacterales</taxon>
        <taxon>Paracoccaceae</taxon>
        <taxon>Yoonia</taxon>
    </lineage>
</organism>
<evidence type="ECO:0000256" key="4">
    <source>
        <dbReference type="ARBA" id="ARBA00022989"/>
    </source>
</evidence>
<evidence type="ECO:0000259" key="7">
    <source>
        <dbReference type="Pfam" id="PF03772"/>
    </source>
</evidence>
<dbReference type="Pfam" id="PF13567">
    <property type="entry name" value="DUF4131"/>
    <property type="match status" value="1"/>
</dbReference>
<dbReference type="PANTHER" id="PTHR30619">
    <property type="entry name" value="DNA INTERNALIZATION/COMPETENCE PROTEIN COMEC/REC2"/>
    <property type="match status" value="1"/>
</dbReference>
<feature type="transmembrane region" description="Helical" evidence="6">
    <location>
        <begin position="423"/>
        <end position="442"/>
    </location>
</feature>
<dbReference type="InterPro" id="IPR004477">
    <property type="entry name" value="ComEC_N"/>
</dbReference>
<evidence type="ECO:0000256" key="5">
    <source>
        <dbReference type="ARBA" id="ARBA00023136"/>
    </source>
</evidence>
<name>A0A1I6G5V8_9RHOB</name>
<evidence type="ECO:0000313" key="10">
    <source>
        <dbReference type="Proteomes" id="UP000199478"/>
    </source>
</evidence>
<dbReference type="STRING" id="390270.SAMN04488005_1123"/>
<gene>
    <name evidence="9" type="ORF">SAMN04488005_1123</name>
</gene>
<feature type="transmembrane region" description="Helical" evidence="6">
    <location>
        <begin position="395"/>
        <end position="417"/>
    </location>
</feature>
<evidence type="ECO:0000313" key="9">
    <source>
        <dbReference type="EMBL" id="SFR37540.1"/>
    </source>
</evidence>
<feature type="transmembrane region" description="Helical" evidence="6">
    <location>
        <begin position="341"/>
        <end position="358"/>
    </location>
</feature>
<evidence type="ECO:0000256" key="6">
    <source>
        <dbReference type="SAM" id="Phobius"/>
    </source>
</evidence>
<keyword evidence="5 6" id="KW-0472">Membrane</keyword>
<dbReference type="InterPro" id="IPR052159">
    <property type="entry name" value="Competence_DNA_uptake"/>
</dbReference>
<reference evidence="10" key="1">
    <citation type="submission" date="2016-10" db="EMBL/GenBank/DDBJ databases">
        <authorList>
            <person name="Varghese N."/>
            <person name="Submissions S."/>
        </authorList>
    </citation>
    <scope>NUCLEOTIDE SEQUENCE [LARGE SCALE GENOMIC DNA]</scope>
    <source>
        <strain evidence="10">DSM 26879</strain>
    </source>
</reference>
<feature type="transmembrane region" description="Helical" evidence="6">
    <location>
        <begin position="63"/>
        <end position="83"/>
    </location>
</feature>
<evidence type="ECO:0000256" key="1">
    <source>
        <dbReference type="ARBA" id="ARBA00004651"/>
    </source>
</evidence>
<dbReference type="Pfam" id="PF03772">
    <property type="entry name" value="Competence"/>
    <property type="match status" value="1"/>
</dbReference>
<comment type="subcellular location">
    <subcellularLocation>
        <location evidence="1">Cell membrane</location>
        <topology evidence="1">Multi-pass membrane protein</topology>
    </subcellularLocation>
</comment>
<feature type="transmembrane region" description="Helical" evidence="6">
    <location>
        <begin position="257"/>
        <end position="278"/>
    </location>
</feature>
<proteinExistence type="predicted"/>
<dbReference type="InterPro" id="IPR025405">
    <property type="entry name" value="DUF4131"/>
</dbReference>
<dbReference type="Proteomes" id="UP000199478">
    <property type="component" value="Unassembled WGS sequence"/>
</dbReference>
<evidence type="ECO:0000259" key="8">
    <source>
        <dbReference type="Pfam" id="PF13567"/>
    </source>
</evidence>
<dbReference type="GO" id="GO:0005886">
    <property type="term" value="C:plasma membrane"/>
    <property type="evidence" value="ECO:0007669"/>
    <property type="project" value="UniProtKB-SubCell"/>
</dbReference>
<dbReference type="AlphaFoldDB" id="A0A1I6G5V8"/>
<feature type="transmembrane region" description="Helical" evidence="6">
    <location>
        <begin position="298"/>
        <end position="313"/>
    </location>
</feature>
<feature type="transmembrane region" description="Helical" evidence="6">
    <location>
        <begin position="447"/>
        <end position="469"/>
    </location>
</feature>
<sequence>MRAALQEMLLAQRGGLITWVPVCLGIGIGTYFAQSTEPDFAQMVMVWGLAFGLLAASRLITPAYAPCAVAIALVCAGGGVAQWRTVAVAEPVLGFRYYGPIQGRVVNIDRSASDAPRLTLDQVVLSRMSPARTPARVRVSVHGDQYFTDYQPGETLILTGHLSPPSGPAEPGGFDFQRHSWFLGLGAVGYTRTPVLRLHAADQSSLGLQVFAVRMRLSHFVQKAIAGDAGAFAAAIMTGDRSAMRQDTLDDLRAANLAHLLAISGLHMGLLTGFIFAVMRYGLALSATISLRFQTKKIAAIGALIVGAFYLALSGGNVATERAFIMVAVMLVAVLLDRRALTLRAVAIAAIIVLLWQPEALMGPGFQMSFSATAALVAVFGALRKFDLSHWPKWLRGTFAVFMSSFVAGLATAPFAAAHFNQIAHFGLVANLLSVPLMGVLVMPAAVLAICLAPFGLSGIGFALMGWGLRWILWVAQTVSGWDGSVGHVVAPGGGVVALLALGLLWCILWRGRARLIGVAPVIIAFWLWGQATRPLLLVADNAALIGVIGPQGRALSKGSGSSFVAQIWLENDGAPVPQQEAANRSGYTRDGRIVRANIGDWQILQVTGKTALAALDGCGGADVLISNQSDVTGRPCIVFDINRLRQTGALAFDLTEMGDLQLTTAQGVAGNRPWNANADASTQPEIVLKNP</sequence>
<feature type="transmembrane region" description="Helical" evidence="6">
    <location>
        <begin position="16"/>
        <end position="34"/>
    </location>
</feature>
<dbReference type="RefSeq" id="WP_311135491.1">
    <property type="nucleotide sequence ID" value="NZ_FOYP01000001.1"/>
</dbReference>
<feature type="transmembrane region" description="Helical" evidence="6">
    <location>
        <begin position="489"/>
        <end position="509"/>
    </location>
</feature>
<evidence type="ECO:0000256" key="3">
    <source>
        <dbReference type="ARBA" id="ARBA00022692"/>
    </source>
</evidence>
<feature type="domain" description="DUF4131" evidence="8">
    <location>
        <begin position="46"/>
        <end position="194"/>
    </location>
</feature>
<keyword evidence="10" id="KW-1185">Reference proteome</keyword>
<keyword evidence="4 6" id="KW-1133">Transmembrane helix</keyword>
<dbReference type="NCBIfam" id="TIGR00360">
    <property type="entry name" value="ComEC_N-term"/>
    <property type="match status" value="1"/>
</dbReference>
<keyword evidence="2" id="KW-1003">Cell membrane</keyword>
<feature type="domain" description="ComEC/Rec2-related protein" evidence="7">
    <location>
        <begin position="237"/>
        <end position="513"/>
    </location>
</feature>
<evidence type="ECO:0000256" key="2">
    <source>
        <dbReference type="ARBA" id="ARBA00022475"/>
    </source>
</evidence>
<feature type="transmembrane region" description="Helical" evidence="6">
    <location>
        <begin position="516"/>
        <end position="532"/>
    </location>
</feature>
<keyword evidence="3 6" id="KW-0812">Transmembrane</keyword>
<feature type="transmembrane region" description="Helical" evidence="6">
    <location>
        <begin position="364"/>
        <end position="383"/>
    </location>
</feature>
<dbReference type="PANTHER" id="PTHR30619:SF1">
    <property type="entry name" value="RECOMBINATION PROTEIN 2"/>
    <property type="match status" value="1"/>
</dbReference>
<dbReference type="EMBL" id="FOYP01000001">
    <property type="protein sequence ID" value="SFR37540.1"/>
    <property type="molecule type" value="Genomic_DNA"/>
</dbReference>
<accession>A0A1I6G5V8</accession>
<protein>
    <submittedName>
        <fullName evidence="9">Competence protein ComEC</fullName>
    </submittedName>
</protein>